<dbReference type="eggNOG" id="KOG0156">
    <property type="taxonomic scope" value="Eukaryota"/>
</dbReference>
<dbReference type="STRING" id="4577.A0A1D6INV5"/>
<dbReference type="OMA" id="WKQHRAT"/>
<accession>A0A1D6INV5</accession>
<dbReference type="EnsemblPlants" id="Zm00001eb331100_T001">
    <property type="protein sequence ID" value="Zm00001eb331100_P001"/>
    <property type="gene ID" value="Zm00001eb331100"/>
</dbReference>
<dbReference type="PRINTS" id="PR00463">
    <property type="entry name" value="EP450I"/>
</dbReference>
<dbReference type="PRINTS" id="PR00385">
    <property type="entry name" value="P450"/>
</dbReference>
<dbReference type="Pfam" id="PF00067">
    <property type="entry name" value="p450"/>
    <property type="match status" value="1"/>
</dbReference>
<dbReference type="InterPro" id="IPR001128">
    <property type="entry name" value="Cyt_P450"/>
</dbReference>
<protein>
    <submittedName>
        <fullName evidence="4">Cytochrome P450 family 76 subfamily C polypeptide 7</fullName>
    </submittedName>
</protein>
<dbReference type="SMR" id="A0A1D6INV5"/>
<reference evidence="4 6" key="1">
    <citation type="submission" date="2015-12" db="EMBL/GenBank/DDBJ databases">
        <title>Update maize B73 reference genome by single molecule sequencing technologies.</title>
        <authorList>
            <consortium name="Maize Genome Sequencing Project"/>
            <person name="Ware D."/>
        </authorList>
    </citation>
    <scope>NUCLEOTIDE SEQUENCE [LARGE SCALE GENOMIC DNA]</scope>
    <source>
        <strain evidence="6">cv. B73</strain>
        <tissue evidence="4">Seedling</tissue>
    </source>
</reference>
<dbReference type="Gene3D" id="1.10.630.10">
    <property type="entry name" value="Cytochrome P450"/>
    <property type="match status" value="1"/>
</dbReference>
<dbReference type="PANTHER" id="PTHR47950:SF48">
    <property type="entry name" value="CYTOCHROME P450 FAMILY PROTEIN, EXPRESSED"/>
    <property type="match status" value="1"/>
</dbReference>
<keyword evidence="2 3" id="KW-0479">Metal-binding</keyword>
<dbReference type="GO" id="GO:0005506">
    <property type="term" value="F:iron ion binding"/>
    <property type="evidence" value="ECO:0007669"/>
    <property type="project" value="InterPro"/>
</dbReference>
<dbReference type="InterPro" id="IPR002401">
    <property type="entry name" value="Cyt_P450_E_grp-I"/>
</dbReference>
<feature type="binding site" description="axial binding residue" evidence="2">
    <location>
        <position position="455"/>
    </location>
    <ligand>
        <name>heme</name>
        <dbReference type="ChEBI" id="CHEBI:30413"/>
    </ligand>
    <ligandPart>
        <name>Fe</name>
        <dbReference type="ChEBI" id="CHEBI:18248"/>
    </ligandPart>
</feature>
<gene>
    <name evidence="4" type="ORF">ZEAMMB73_Zm00001d022532</name>
</gene>
<sequence length="515" mass="57224">MCRVVLVAKHKRDRRDDDDDASVSLPLPPGPPKLPLIGNAFYFFAALRHNPHRALADLAEKYGPIVSFRQGTATSRIIVVVSSPAAAREALGKNDIAVAARMVPDSARGLAHDAGSVFFLPSSSPLWKQHRATIGARMSSGPSRLGMTRHIRDRHARQLAELSRAYSGQPMAVGEAVYGTMVNNVSNILFSRDLADLSMPHPHDDDEQGRSRRWGQVYRAITRAINQDWATPNISDAFPFLAPLDLFGLRRSGSRYMAELYKVFDQEMESRLARGRRTDEEEDMLGVLLARHARSEITRADISKLLADIFLAGTDTTRIAVEWAMRRLLRHPDKLEKVRAELAASLGSKEFVEESDLEELPYLHAVVKEVMRLHPSLPMLPREVVTDDGMSLGGFWVPKGTCIMVNLLALGRDATSWPEPEEFVPERFLGGGGRPLSFRGSDFSYIPFGAGRRVCPGMDLAARFVPLVLASLLYRVEWKLCGDDAMTPVDDVLREKSSILLEPAMPLRAIPLFTP</sequence>
<evidence type="ECO:0000256" key="3">
    <source>
        <dbReference type="RuleBase" id="RU000461"/>
    </source>
</evidence>
<dbReference type="EMBL" id="CM007650">
    <property type="protein sequence ID" value="ONM60944.1"/>
    <property type="molecule type" value="Genomic_DNA"/>
</dbReference>
<dbReference type="InterPro" id="IPR017972">
    <property type="entry name" value="Cyt_P450_CS"/>
</dbReference>
<dbReference type="Gramene" id="Zm00001eb331100_T001">
    <property type="protein sequence ID" value="Zm00001eb331100_P001"/>
    <property type="gene ID" value="Zm00001eb331100"/>
</dbReference>
<reference evidence="5" key="3">
    <citation type="submission" date="2021-05" db="UniProtKB">
        <authorList>
            <consortium name="EnsemblPlants"/>
        </authorList>
    </citation>
    <scope>IDENTIFICATION</scope>
    <source>
        <strain evidence="5">cv. B73</strain>
    </source>
</reference>
<dbReference type="PANTHER" id="PTHR47950">
    <property type="entry name" value="CYTOCHROME P450, FAMILY 76, SUBFAMILY C, POLYPEPTIDE 5-RELATED"/>
    <property type="match status" value="1"/>
</dbReference>
<evidence type="ECO:0000256" key="2">
    <source>
        <dbReference type="PIRSR" id="PIRSR602401-1"/>
    </source>
</evidence>
<dbReference type="SUPFAM" id="SSF48264">
    <property type="entry name" value="Cytochrome P450"/>
    <property type="match status" value="1"/>
</dbReference>
<dbReference type="PaxDb" id="4577-GRMZM2G425127_P01"/>
<reference evidence="5" key="2">
    <citation type="submission" date="2019-07" db="EMBL/GenBank/DDBJ databases">
        <authorList>
            <person name="Seetharam A."/>
            <person name="Woodhouse M."/>
            <person name="Cannon E."/>
        </authorList>
    </citation>
    <scope>NUCLEOTIDE SEQUENCE [LARGE SCALE GENOMIC DNA]</scope>
    <source>
        <strain evidence="5">cv. B73</strain>
    </source>
</reference>
<name>A0A1D6INV5_MAIZE</name>
<evidence type="ECO:0000313" key="6">
    <source>
        <dbReference type="Proteomes" id="UP000007305"/>
    </source>
</evidence>
<keyword evidence="3" id="KW-0560">Oxidoreductase</keyword>
<evidence type="ECO:0000313" key="5">
    <source>
        <dbReference type="EnsemblPlants" id="Zm00001eb331100_P001"/>
    </source>
</evidence>
<dbReference type="AlphaFoldDB" id="A0A1D6INV5"/>
<keyword evidence="3" id="KW-0503">Monooxygenase</keyword>
<comment type="similarity">
    <text evidence="1 3">Belongs to the cytochrome P450 family.</text>
</comment>
<keyword evidence="6" id="KW-1185">Reference proteome</keyword>
<evidence type="ECO:0000256" key="1">
    <source>
        <dbReference type="ARBA" id="ARBA00010617"/>
    </source>
</evidence>
<dbReference type="PROSITE" id="PS00086">
    <property type="entry name" value="CYTOCHROME_P450"/>
    <property type="match status" value="1"/>
</dbReference>
<keyword evidence="2 3" id="KW-0349">Heme</keyword>
<proteinExistence type="inferred from homology"/>
<organism evidence="4">
    <name type="scientific">Zea mays</name>
    <name type="common">Maize</name>
    <dbReference type="NCBI Taxonomy" id="4577"/>
    <lineage>
        <taxon>Eukaryota</taxon>
        <taxon>Viridiplantae</taxon>
        <taxon>Streptophyta</taxon>
        <taxon>Embryophyta</taxon>
        <taxon>Tracheophyta</taxon>
        <taxon>Spermatophyta</taxon>
        <taxon>Magnoliopsida</taxon>
        <taxon>Liliopsida</taxon>
        <taxon>Poales</taxon>
        <taxon>Poaceae</taxon>
        <taxon>PACMAD clade</taxon>
        <taxon>Panicoideae</taxon>
        <taxon>Andropogonodae</taxon>
        <taxon>Andropogoneae</taxon>
        <taxon>Tripsacinae</taxon>
        <taxon>Zea</taxon>
    </lineage>
</organism>
<dbReference type="GO" id="GO:0016709">
    <property type="term" value="F:oxidoreductase activity, acting on paired donors, with incorporation or reduction of molecular oxygen, NAD(P)H as one donor, and incorporation of one atom of oxygen"/>
    <property type="evidence" value="ECO:0000318"/>
    <property type="project" value="GO_Central"/>
</dbReference>
<dbReference type="Proteomes" id="UP000007305">
    <property type="component" value="Chromosome 7"/>
</dbReference>
<dbReference type="GO" id="GO:0016020">
    <property type="term" value="C:membrane"/>
    <property type="evidence" value="ECO:0000318"/>
    <property type="project" value="GO_Central"/>
</dbReference>
<dbReference type="InterPro" id="IPR036396">
    <property type="entry name" value="Cyt_P450_sf"/>
</dbReference>
<dbReference type="GO" id="GO:0020037">
    <property type="term" value="F:heme binding"/>
    <property type="evidence" value="ECO:0007669"/>
    <property type="project" value="InterPro"/>
</dbReference>
<comment type="cofactor">
    <cofactor evidence="2">
        <name>heme</name>
        <dbReference type="ChEBI" id="CHEBI:30413"/>
    </cofactor>
</comment>
<evidence type="ECO:0000313" key="4">
    <source>
        <dbReference type="EMBL" id="ONM60944.1"/>
    </source>
</evidence>
<keyword evidence="2 3" id="KW-0408">Iron</keyword>